<dbReference type="AlphaFoldDB" id="A0A9P1GQI5"/>
<protein>
    <recommendedName>
        <fullName evidence="1">B30.2/SPRY domain-containing protein</fullName>
    </recommendedName>
</protein>
<evidence type="ECO:0000313" key="4">
    <source>
        <dbReference type="Proteomes" id="UP001152797"/>
    </source>
</evidence>
<name>A0A9P1GQI5_9DINO</name>
<dbReference type="InterPro" id="IPR003877">
    <property type="entry name" value="SPRY_dom"/>
</dbReference>
<dbReference type="PROSITE" id="PS50188">
    <property type="entry name" value="B302_SPRY"/>
    <property type="match status" value="1"/>
</dbReference>
<keyword evidence="4" id="KW-1185">Reference proteome</keyword>
<evidence type="ECO:0000259" key="1">
    <source>
        <dbReference type="PROSITE" id="PS50188"/>
    </source>
</evidence>
<reference evidence="2" key="1">
    <citation type="submission" date="2022-10" db="EMBL/GenBank/DDBJ databases">
        <authorList>
            <person name="Chen Y."/>
            <person name="Dougan E. K."/>
            <person name="Chan C."/>
            <person name="Rhodes N."/>
            <person name="Thang M."/>
        </authorList>
    </citation>
    <scope>NUCLEOTIDE SEQUENCE</scope>
</reference>
<comment type="caution">
    <text evidence="2">The sequence shown here is derived from an EMBL/GenBank/DDBJ whole genome shotgun (WGS) entry which is preliminary data.</text>
</comment>
<dbReference type="EMBL" id="CAMXCT030006734">
    <property type="protein sequence ID" value="CAL4806485.1"/>
    <property type="molecule type" value="Genomic_DNA"/>
</dbReference>
<dbReference type="InterPro" id="IPR013320">
    <property type="entry name" value="ConA-like_dom_sf"/>
</dbReference>
<dbReference type="InterPro" id="IPR043136">
    <property type="entry name" value="B30.2/SPRY_sf"/>
</dbReference>
<dbReference type="Proteomes" id="UP001152797">
    <property type="component" value="Unassembled WGS sequence"/>
</dbReference>
<dbReference type="CDD" id="cd11709">
    <property type="entry name" value="SPRY"/>
    <property type="match status" value="1"/>
</dbReference>
<dbReference type="InterPro" id="IPR001870">
    <property type="entry name" value="B30.2/SPRY"/>
</dbReference>
<dbReference type="SMART" id="SM00449">
    <property type="entry name" value="SPRY"/>
    <property type="match status" value="1"/>
</dbReference>
<sequence>MNATAPTDSLAPVPDLLRGSTADPMSDWITIGFPKHAQETGQWFFEVHLREECAAPQVGLLSTSFQSRPGSKTGQGVGDDAHGWAADGLSASRWHGGRNRSWSQVWQAKGGQGNRVLSAGVTVGVAVDLDARKIFFATDGQWDEVPAFSEEDIPLGLALYPAVSLKGRASFCFGPECSFGPLSSRFSHWPGLLGQSRIDMPRIGDEEILSLYKAQLENSFVENGSSGFLCMVES</sequence>
<evidence type="ECO:0000313" key="3">
    <source>
        <dbReference type="EMBL" id="CAL4806485.1"/>
    </source>
</evidence>
<dbReference type="OrthoDB" id="286637at2759"/>
<gene>
    <name evidence="2" type="ORF">C1SCF055_LOCUS43689</name>
</gene>
<organism evidence="2">
    <name type="scientific">Cladocopium goreaui</name>
    <dbReference type="NCBI Taxonomy" id="2562237"/>
    <lineage>
        <taxon>Eukaryota</taxon>
        <taxon>Sar</taxon>
        <taxon>Alveolata</taxon>
        <taxon>Dinophyceae</taxon>
        <taxon>Suessiales</taxon>
        <taxon>Symbiodiniaceae</taxon>
        <taxon>Cladocopium</taxon>
    </lineage>
</organism>
<dbReference type="Pfam" id="PF00622">
    <property type="entry name" value="SPRY"/>
    <property type="match status" value="1"/>
</dbReference>
<evidence type="ECO:0000313" key="2">
    <source>
        <dbReference type="EMBL" id="CAI4019173.1"/>
    </source>
</evidence>
<reference evidence="3 4" key="2">
    <citation type="submission" date="2024-05" db="EMBL/GenBank/DDBJ databases">
        <authorList>
            <person name="Chen Y."/>
            <person name="Shah S."/>
            <person name="Dougan E. K."/>
            <person name="Thang M."/>
            <person name="Chan C."/>
        </authorList>
    </citation>
    <scope>NUCLEOTIDE SEQUENCE [LARGE SCALE GENOMIC DNA]</scope>
</reference>
<feature type="domain" description="B30.2/SPRY" evidence="1">
    <location>
        <begin position="1"/>
        <end position="178"/>
    </location>
</feature>
<dbReference type="Gene3D" id="2.60.120.920">
    <property type="match status" value="1"/>
</dbReference>
<dbReference type="SUPFAM" id="SSF49899">
    <property type="entry name" value="Concanavalin A-like lectins/glucanases"/>
    <property type="match status" value="1"/>
</dbReference>
<accession>A0A9P1GQI5</accession>
<dbReference type="EMBL" id="CAMXCT020006734">
    <property type="protein sequence ID" value="CAL1172548.1"/>
    <property type="molecule type" value="Genomic_DNA"/>
</dbReference>
<proteinExistence type="predicted"/>
<dbReference type="EMBL" id="CAMXCT010006734">
    <property type="protein sequence ID" value="CAI4019173.1"/>
    <property type="molecule type" value="Genomic_DNA"/>
</dbReference>